<evidence type="ECO:0000313" key="1">
    <source>
        <dbReference type="EMBL" id="KAH1097222.1"/>
    </source>
</evidence>
<evidence type="ECO:0000313" key="2">
    <source>
        <dbReference type="Proteomes" id="UP000828251"/>
    </source>
</evidence>
<dbReference type="Proteomes" id="UP000828251">
    <property type="component" value="Unassembled WGS sequence"/>
</dbReference>
<dbReference type="AlphaFoldDB" id="A0A9D4A9M9"/>
<reference evidence="1 2" key="1">
    <citation type="journal article" date="2021" name="Plant Biotechnol. J.">
        <title>Multi-omics assisted identification of the key and species-specific regulatory components of drought-tolerant mechanisms in Gossypium stocksii.</title>
        <authorList>
            <person name="Yu D."/>
            <person name="Ke L."/>
            <person name="Zhang D."/>
            <person name="Wu Y."/>
            <person name="Sun Y."/>
            <person name="Mei J."/>
            <person name="Sun J."/>
            <person name="Sun Y."/>
        </authorList>
    </citation>
    <scope>NUCLEOTIDE SEQUENCE [LARGE SCALE GENOMIC DNA]</scope>
    <source>
        <strain evidence="2">cv. E1</strain>
        <tissue evidence="1">Leaf</tissue>
    </source>
</reference>
<gene>
    <name evidence="1" type="ORF">J1N35_014143</name>
</gene>
<name>A0A9D4A9M9_9ROSI</name>
<comment type="caution">
    <text evidence="1">The sequence shown here is derived from an EMBL/GenBank/DDBJ whole genome shotgun (WGS) entry which is preliminary data.</text>
</comment>
<dbReference type="EMBL" id="JAIQCV010000005">
    <property type="protein sequence ID" value="KAH1097222.1"/>
    <property type="molecule type" value="Genomic_DNA"/>
</dbReference>
<keyword evidence="2" id="KW-1185">Reference proteome</keyword>
<proteinExistence type="predicted"/>
<protein>
    <submittedName>
        <fullName evidence="1">Uncharacterized protein</fullName>
    </submittedName>
</protein>
<sequence>MDVEVMLDRHCFSGNVILELYAHFIDVEECGLSLTIVSVNLFLEQEVESQTTRFMRWFHSIVTKLLSRNVDIITRKAFLGFNTQFQLWCTVKDEEQEIKE</sequence>
<accession>A0A9D4A9M9</accession>
<organism evidence="1 2">
    <name type="scientific">Gossypium stocksii</name>
    <dbReference type="NCBI Taxonomy" id="47602"/>
    <lineage>
        <taxon>Eukaryota</taxon>
        <taxon>Viridiplantae</taxon>
        <taxon>Streptophyta</taxon>
        <taxon>Embryophyta</taxon>
        <taxon>Tracheophyta</taxon>
        <taxon>Spermatophyta</taxon>
        <taxon>Magnoliopsida</taxon>
        <taxon>eudicotyledons</taxon>
        <taxon>Gunneridae</taxon>
        <taxon>Pentapetalae</taxon>
        <taxon>rosids</taxon>
        <taxon>malvids</taxon>
        <taxon>Malvales</taxon>
        <taxon>Malvaceae</taxon>
        <taxon>Malvoideae</taxon>
        <taxon>Gossypium</taxon>
    </lineage>
</organism>